<feature type="chain" id="PRO_5021832049" evidence="1">
    <location>
        <begin position="25"/>
        <end position="146"/>
    </location>
</feature>
<keyword evidence="1" id="KW-0732">Signal</keyword>
<dbReference type="RefSeq" id="WP_144571685.1">
    <property type="nucleotide sequence ID" value="NZ_VLKG01000006.1"/>
</dbReference>
<organism evidence="3 4">
    <name type="scientific">Azomonas agilis</name>
    <dbReference type="NCBI Taxonomy" id="116849"/>
    <lineage>
        <taxon>Bacteria</taxon>
        <taxon>Pseudomonadati</taxon>
        <taxon>Pseudomonadota</taxon>
        <taxon>Gammaproteobacteria</taxon>
        <taxon>Pseudomonadales</taxon>
        <taxon>Pseudomonadaceae</taxon>
        <taxon>Azomonas</taxon>
    </lineage>
</organism>
<dbReference type="OrthoDB" id="8912653at2"/>
<evidence type="ECO:0000259" key="2">
    <source>
        <dbReference type="Pfam" id="PF14534"/>
    </source>
</evidence>
<evidence type="ECO:0000313" key="4">
    <source>
        <dbReference type="Proteomes" id="UP000319627"/>
    </source>
</evidence>
<sequence>MIKKTKLLISALCSFMLMSQAVMADDTLDVESTAERLRVVMIDPDQAQLEALTASDLSYGHSSGKVDTQEVFVGNLMSGASNFVILNASEQTIKVVGDTAIVRHILTGETHSKGKEPARVSLKALQIWKKQGNDWKLLARQAVTLN</sequence>
<feature type="signal peptide" evidence="1">
    <location>
        <begin position="1"/>
        <end position="24"/>
    </location>
</feature>
<keyword evidence="4" id="KW-1185">Reference proteome</keyword>
<accession>A0A562I260</accession>
<dbReference type="AlphaFoldDB" id="A0A562I260"/>
<proteinExistence type="predicted"/>
<dbReference type="EMBL" id="VLKG01000006">
    <property type="protein sequence ID" value="TWH65042.1"/>
    <property type="molecule type" value="Genomic_DNA"/>
</dbReference>
<gene>
    <name evidence="3" type="ORF">LX59_01984</name>
</gene>
<dbReference type="InterPro" id="IPR027843">
    <property type="entry name" value="DUF4440"/>
</dbReference>
<reference evidence="3 4" key="1">
    <citation type="submission" date="2019-07" db="EMBL/GenBank/DDBJ databases">
        <title>Genomic Encyclopedia of Type Strains, Phase I: the one thousand microbial genomes (KMG-I) project.</title>
        <authorList>
            <person name="Kyrpides N."/>
        </authorList>
    </citation>
    <scope>NUCLEOTIDE SEQUENCE [LARGE SCALE GENOMIC DNA]</scope>
    <source>
        <strain evidence="3 4">DSM 375</strain>
    </source>
</reference>
<feature type="domain" description="DUF4440" evidence="2">
    <location>
        <begin position="36"/>
        <end position="137"/>
    </location>
</feature>
<name>A0A562I260_9GAMM</name>
<protein>
    <submittedName>
        <fullName evidence="3">Uncharacterized protein DUF4440</fullName>
    </submittedName>
</protein>
<evidence type="ECO:0000256" key="1">
    <source>
        <dbReference type="SAM" id="SignalP"/>
    </source>
</evidence>
<comment type="caution">
    <text evidence="3">The sequence shown here is derived from an EMBL/GenBank/DDBJ whole genome shotgun (WGS) entry which is preliminary data.</text>
</comment>
<dbReference type="InterPro" id="IPR032710">
    <property type="entry name" value="NTF2-like_dom_sf"/>
</dbReference>
<dbReference type="SUPFAM" id="SSF54427">
    <property type="entry name" value="NTF2-like"/>
    <property type="match status" value="1"/>
</dbReference>
<evidence type="ECO:0000313" key="3">
    <source>
        <dbReference type="EMBL" id="TWH65042.1"/>
    </source>
</evidence>
<dbReference type="Pfam" id="PF14534">
    <property type="entry name" value="DUF4440"/>
    <property type="match status" value="1"/>
</dbReference>
<dbReference type="Proteomes" id="UP000319627">
    <property type="component" value="Unassembled WGS sequence"/>
</dbReference>
<dbReference type="Gene3D" id="3.10.450.50">
    <property type="match status" value="1"/>
</dbReference>